<dbReference type="InterPro" id="IPR036890">
    <property type="entry name" value="HATPase_C_sf"/>
</dbReference>
<keyword evidence="5" id="KW-0418">Kinase</keyword>
<dbReference type="SUPFAM" id="SSF47384">
    <property type="entry name" value="Homodimeric domain of signal transducing histidine kinase"/>
    <property type="match status" value="1"/>
</dbReference>
<dbReference type="InterPro" id="IPR005467">
    <property type="entry name" value="His_kinase_dom"/>
</dbReference>
<dbReference type="PANTHER" id="PTHR43304">
    <property type="entry name" value="PHYTOCHROME-LIKE PROTEIN CPH1"/>
    <property type="match status" value="1"/>
</dbReference>
<dbReference type="Pfam" id="PF02518">
    <property type="entry name" value="HATPase_c"/>
    <property type="match status" value="1"/>
</dbReference>
<accession>A0AAT9GGQ2</accession>
<evidence type="ECO:0000256" key="4">
    <source>
        <dbReference type="ARBA" id="ARBA00022679"/>
    </source>
</evidence>
<dbReference type="RefSeq" id="WP_353550118.1">
    <property type="nucleotide sequence ID" value="NZ_AP029612.1"/>
</dbReference>
<dbReference type="InterPro" id="IPR052162">
    <property type="entry name" value="Sensor_kinase/Photoreceptor"/>
</dbReference>
<evidence type="ECO:0000256" key="2">
    <source>
        <dbReference type="ARBA" id="ARBA00012438"/>
    </source>
</evidence>
<dbReference type="PROSITE" id="PS50113">
    <property type="entry name" value="PAC"/>
    <property type="match status" value="1"/>
</dbReference>
<dbReference type="Pfam" id="PF13185">
    <property type="entry name" value="GAF_2"/>
    <property type="match status" value="1"/>
</dbReference>
<dbReference type="EC" id="2.7.13.3" evidence="2"/>
<dbReference type="Gene3D" id="3.30.450.40">
    <property type="match status" value="1"/>
</dbReference>
<keyword evidence="3" id="KW-0597">Phosphoprotein</keyword>
<evidence type="ECO:0000259" key="7">
    <source>
        <dbReference type="PROSITE" id="PS50113"/>
    </source>
</evidence>
<protein>
    <recommendedName>
        <fullName evidence="2">histidine kinase</fullName>
        <ecNumber evidence="2">2.7.13.3</ecNumber>
    </recommendedName>
</protein>
<dbReference type="SUPFAM" id="SSF55785">
    <property type="entry name" value="PYP-like sensor domain (PAS domain)"/>
    <property type="match status" value="2"/>
</dbReference>
<comment type="catalytic activity">
    <reaction evidence="1">
        <text>ATP + protein L-histidine = ADP + protein N-phospho-L-histidine.</text>
        <dbReference type="EC" id="2.7.13.3"/>
    </reaction>
</comment>
<dbReference type="GO" id="GO:0000155">
    <property type="term" value="F:phosphorelay sensor kinase activity"/>
    <property type="evidence" value="ECO:0007669"/>
    <property type="project" value="InterPro"/>
</dbReference>
<feature type="domain" description="PAC" evidence="7">
    <location>
        <begin position="76"/>
        <end position="129"/>
    </location>
</feature>
<keyword evidence="4" id="KW-0808">Transferase</keyword>
<gene>
    <name evidence="8" type="ORF">KACHI17_06970</name>
</gene>
<proteinExistence type="predicted"/>
<dbReference type="EMBL" id="AP029612">
    <property type="protein sequence ID" value="BFG69816.1"/>
    <property type="molecule type" value="Genomic_DNA"/>
</dbReference>
<dbReference type="PROSITE" id="PS50109">
    <property type="entry name" value="HIS_KIN"/>
    <property type="match status" value="1"/>
</dbReference>
<dbReference type="InterPro" id="IPR036097">
    <property type="entry name" value="HisK_dim/P_sf"/>
</dbReference>
<evidence type="ECO:0000256" key="3">
    <source>
        <dbReference type="ARBA" id="ARBA00022553"/>
    </source>
</evidence>
<dbReference type="SMART" id="SM00091">
    <property type="entry name" value="PAS"/>
    <property type="match status" value="2"/>
</dbReference>
<sequence>MTINPEIFPAILDSIQENMVLLDKDFRVLYCNNEMTRSLFSFFGRTIQPGDDYRAFVVPQSMELFTASYTRALNGETIEVEHETTNETFSNWYRYKVNPVYDTQQSCIGVLLAARDINTQKKTEIKLKKANHKLLLLHKINTIVNEENTIGSMLRKVCTSIVEDGEYKLAWIGQEPDSHHPDQTIHPQYAFGELRYLQEISISMANEQQQRGPTITCLRTGKTVVTNNVTISDYFQPWLAIASKHGICSSLVLPLLINDKRACLNIYSHDINAFDEAEVEILEQIVKTITKSIISINHRLEKDKALYDLNERVKEMRTLHDFELVLKNDSLTIDEVLEKLAALLPKGWQYDTICHACVRFDGAEYKSPNYRHSQNRIEETFTTLNQKKGSIEICYDSTQSIPFLAEEIQLLRTIADLLTVHYNKNYIFNTLKKTQANLLTVFNNTDIGYSLVDNDLSILEFNKAIANGYKRLTGFDLKKGLNWNELLIYNKKLRLEDVINRVRAEKRSVIYESEYEHQGSKEYFTVNISPVLEENTIIGFIIAAIDITDKKLNELERHKLITDLMQRNRDLEQFAYIVSHNLRAPVTNILGLTYLFKSDRFNASSLPRVIDGLIDSAKKLDDVIIDLDETLRIRRQITDKFEWILFEDIIRDILKVKEAIIQEKKVMFSADFSQVDRIYSVRPYLLNIFTQIIRNSIKFSRPNVQPEIRIWTEKRDQTIVIHCIDNGEGIDTDRYQDQLFGLYKRFNLQSEGRGVGLFMVKNQVETLNGTIELKSRVGEGTHIIICFPIIQP</sequence>
<evidence type="ECO:0000313" key="8">
    <source>
        <dbReference type="EMBL" id="BFG69816.1"/>
    </source>
</evidence>
<organism evidence="8">
    <name type="scientific">Sediminibacterium sp. KACHI17</name>
    <dbReference type="NCBI Taxonomy" id="1751071"/>
    <lineage>
        <taxon>Bacteria</taxon>
        <taxon>Pseudomonadati</taxon>
        <taxon>Bacteroidota</taxon>
        <taxon>Chitinophagia</taxon>
        <taxon>Chitinophagales</taxon>
        <taxon>Chitinophagaceae</taxon>
        <taxon>Sediminibacterium</taxon>
    </lineage>
</organism>
<dbReference type="AlphaFoldDB" id="A0AAT9GGQ2"/>
<dbReference type="InterPro" id="IPR003594">
    <property type="entry name" value="HATPase_dom"/>
</dbReference>
<feature type="domain" description="Histidine kinase" evidence="6">
    <location>
        <begin position="577"/>
        <end position="791"/>
    </location>
</feature>
<dbReference type="Gene3D" id="3.30.450.20">
    <property type="entry name" value="PAS domain"/>
    <property type="match status" value="2"/>
</dbReference>
<reference evidence="8" key="1">
    <citation type="submission" date="2024-02" db="EMBL/GenBank/DDBJ databases">
        <title>Sediminibacterium planktonica sp. nov. and Sediminibacterium longus sp. nov., isolated from surface lake and river water.</title>
        <authorList>
            <person name="Watanabe K."/>
            <person name="Takemine S."/>
            <person name="Ishii Y."/>
            <person name="Ogata Y."/>
            <person name="Shindo C."/>
            <person name="Suda W."/>
        </authorList>
    </citation>
    <scope>NUCLEOTIDE SEQUENCE</scope>
    <source>
        <strain evidence="8">KACHI17</strain>
    </source>
</reference>
<dbReference type="InterPro" id="IPR035965">
    <property type="entry name" value="PAS-like_dom_sf"/>
</dbReference>
<dbReference type="NCBIfam" id="TIGR00229">
    <property type="entry name" value="sensory_box"/>
    <property type="match status" value="1"/>
</dbReference>
<dbReference type="InterPro" id="IPR003018">
    <property type="entry name" value="GAF"/>
</dbReference>
<evidence type="ECO:0000256" key="5">
    <source>
        <dbReference type="ARBA" id="ARBA00022777"/>
    </source>
</evidence>
<dbReference type="CDD" id="cd00082">
    <property type="entry name" value="HisKA"/>
    <property type="match status" value="1"/>
</dbReference>
<name>A0AAT9GGQ2_9BACT</name>
<dbReference type="InterPro" id="IPR000700">
    <property type="entry name" value="PAS-assoc_C"/>
</dbReference>
<dbReference type="Gene3D" id="1.10.287.130">
    <property type="match status" value="1"/>
</dbReference>
<dbReference type="InterPro" id="IPR029016">
    <property type="entry name" value="GAF-like_dom_sf"/>
</dbReference>
<dbReference type="InterPro" id="IPR003661">
    <property type="entry name" value="HisK_dim/P_dom"/>
</dbReference>
<dbReference type="Gene3D" id="3.30.565.10">
    <property type="entry name" value="Histidine kinase-like ATPase, C-terminal domain"/>
    <property type="match status" value="1"/>
</dbReference>
<evidence type="ECO:0000256" key="1">
    <source>
        <dbReference type="ARBA" id="ARBA00000085"/>
    </source>
</evidence>
<dbReference type="PANTHER" id="PTHR43304:SF1">
    <property type="entry name" value="PAC DOMAIN-CONTAINING PROTEIN"/>
    <property type="match status" value="1"/>
</dbReference>
<dbReference type="SUPFAM" id="SSF55781">
    <property type="entry name" value="GAF domain-like"/>
    <property type="match status" value="1"/>
</dbReference>
<dbReference type="SMART" id="SM00387">
    <property type="entry name" value="HATPase_c"/>
    <property type="match status" value="1"/>
</dbReference>
<evidence type="ECO:0000259" key="6">
    <source>
        <dbReference type="PROSITE" id="PS50109"/>
    </source>
</evidence>
<dbReference type="SUPFAM" id="SSF55874">
    <property type="entry name" value="ATPase domain of HSP90 chaperone/DNA topoisomerase II/histidine kinase"/>
    <property type="match status" value="1"/>
</dbReference>
<dbReference type="InterPro" id="IPR000014">
    <property type="entry name" value="PAS"/>
</dbReference>
<dbReference type="Pfam" id="PF08448">
    <property type="entry name" value="PAS_4"/>
    <property type="match status" value="2"/>
</dbReference>
<dbReference type="InterPro" id="IPR004358">
    <property type="entry name" value="Sig_transdc_His_kin-like_C"/>
</dbReference>
<dbReference type="InterPro" id="IPR013656">
    <property type="entry name" value="PAS_4"/>
</dbReference>
<dbReference type="PRINTS" id="PR00344">
    <property type="entry name" value="BCTRLSENSOR"/>
</dbReference>